<feature type="domain" description="Ssl1-like" evidence="1">
    <location>
        <begin position="2"/>
        <end position="72"/>
    </location>
</feature>
<dbReference type="GO" id="GO:0043161">
    <property type="term" value="P:proteasome-mediated ubiquitin-dependent protein catabolic process"/>
    <property type="evidence" value="ECO:0007669"/>
    <property type="project" value="TreeGrafter"/>
</dbReference>
<dbReference type="Gene3D" id="3.40.50.410">
    <property type="entry name" value="von Willebrand factor, type A domain"/>
    <property type="match status" value="1"/>
</dbReference>
<dbReference type="GO" id="GO:0005634">
    <property type="term" value="C:nucleus"/>
    <property type="evidence" value="ECO:0007669"/>
    <property type="project" value="TreeGrafter"/>
</dbReference>
<dbReference type="InterPro" id="IPR027040">
    <property type="entry name" value="PSMD4"/>
</dbReference>
<dbReference type="Proteomes" id="UP000271098">
    <property type="component" value="Unassembled WGS sequence"/>
</dbReference>
<dbReference type="Pfam" id="PF04056">
    <property type="entry name" value="Ssl1"/>
    <property type="match status" value="1"/>
</dbReference>
<accession>A0A183EN49</accession>
<dbReference type="AlphaFoldDB" id="A0A183EN49"/>
<dbReference type="WBParaSite" id="GPUH_0002241701-mRNA-1">
    <property type="protein sequence ID" value="GPUH_0002241701-mRNA-1"/>
    <property type="gene ID" value="GPUH_0002241701"/>
</dbReference>
<protein>
    <submittedName>
        <fullName evidence="4">Ssl1 domain-containing protein</fullName>
    </submittedName>
</protein>
<sequence>MKLHQVEPKGQSNFINAIKVAHLALKHRQNRNHKMRIVVFIGSPIDHLDPAELTKLAKKLKKEKVQVDVICFGEADSNKSEIMGQFVETLNGK</sequence>
<evidence type="ECO:0000313" key="3">
    <source>
        <dbReference type="Proteomes" id="UP000271098"/>
    </source>
</evidence>
<dbReference type="GO" id="GO:0031593">
    <property type="term" value="F:polyubiquitin modification-dependent protein binding"/>
    <property type="evidence" value="ECO:0007669"/>
    <property type="project" value="TreeGrafter"/>
</dbReference>
<reference evidence="4" key="1">
    <citation type="submission" date="2016-06" db="UniProtKB">
        <authorList>
            <consortium name="WormBaseParasite"/>
        </authorList>
    </citation>
    <scope>IDENTIFICATION</scope>
</reference>
<dbReference type="EMBL" id="UYRT01094979">
    <property type="protein sequence ID" value="VDN39945.1"/>
    <property type="molecule type" value="Genomic_DNA"/>
</dbReference>
<dbReference type="GO" id="GO:0008540">
    <property type="term" value="C:proteasome regulatory particle, base subcomplex"/>
    <property type="evidence" value="ECO:0007669"/>
    <property type="project" value="TreeGrafter"/>
</dbReference>
<name>A0A183EN49_9BILA</name>
<dbReference type="InterPro" id="IPR007198">
    <property type="entry name" value="Ssl1-like"/>
</dbReference>
<dbReference type="SUPFAM" id="SSF53300">
    <property type="entry name" value="vWA-like"/>
    <property type="match status" value="1"/>
</dbReference>
<dbReference type="GO" id="GO:0005829">
    <property type="term" value="C:cytosol"/>
    <property type="evidence" value="ECO:0007669"/>
    <property type="project" value="TreeGrafter"/>
</dbReference>
<organism evidence="4">
    <name type="scientific">Gongylonema pulchrum</name>
    <dbReference type="NCBI Taxonomy" id="637853"/>
    <lineage>
        <taxon>Eukaryota</taxon>
        <taxon>Metazoa</taxon>
        <taxon>Ecdysozoa</taxon>
        <taxon>Nematoda</taxon>
        <taxon>Chromadorea</taxon>
        <taxon>Rhabditida</taxon>
        <taxon>Spirurina</taxon>
        <taxon>Spiruromorpha</taxon>
        <taxon>Spiruroidea</taxon>
        <taxon>Gongylonematidae</taxon>
        <taxon>Gongylonema</taxon>
    </lineage>
</organism>
<keyword evidence="3" id="KW-1185">Reference proteome</keyword>
<dbReference type="OrthoDB" id="1731724at2759"/>
<dbReference type="PANTHER" id="PTHR10223:SF0">
    <property type="entry name" value="26S PROTEASOME NON-ATPASE REGULATORY SUBUNIT 4"/>
    <property type="match status" value="1"/>
</dbReference>
<evidence type="ECO:0000313" key="4">
    <source>
        <dbReference type="WBParaSite" id="GPUH_0002241701-mRNA-1"/>
    </source>
</evidence>
<dbReference type="InterPro" id="IPR036465">
    <property type="entry name" value="vWFA_dom_sf"/>
</dbReference>
<proteinExistence type="predicted"/>
<gene>
    <name evidence="2" type="ORF">GPUH_LOCUS22390</name>
</gene>
<dbReference type="PANTHER" id="PTHR10223">
    <property type="entry name" value="26S PROTEASOME NON-ATPASE REGULATORY SUBUNIT 4"/>
    <property type="match status" value="1"/>
</dbReference>
<reference evidence="2 3" key="2">
    <citation type="submission" date="2018-11" db="EMBL/GenBank/DDBJ databases">
        <authorList>
            <consortium name="Pathogen Informatics"/>
        </authorList>
    </citation>
    <scope>NUCLEOTIDE SEQUENCE [LARGE SCALE GENOMIC DNA]</scope>
</reference>
<evidence type="ECO:0000259" key="1">
    <source>
        <dbReference type="Pfam" id="PF04056"/>
    </source>
</evidence>
<evidence type="ECO:0000313" key="2">
    <source>
        <dbReference type="EMBL" id="VDN39945.1"/>
    </source>
</evidence>